<feature type="binding site" evidence="1">
    <location>
        <position position="174"/>
    </location>
    <ligand>
        <name>S-adenosyl-L-methionine</name>
        <dbReference type="ChEBI" id="CHEBI:59789"/>
    </ligand>
</feature>
<dbReference type="KEGG" id="mmed:Mame_03263"/>
<dbReference type="Pfam" id="PF04378">
    <property type="entry name" value="RsmJ"/>
    <property type="match status" value="1"/>
</dbReference>
<feature type="site" description="Interaction with substrate rRNA" evidence="1">
    <location>
        <position position="3"/>
    </location>
</feature>
<feature type="binding site" evidence="1">
    <location>
        <position position="18"/>
    </location>
    <ligand>
        <name>S-adenosyl-L-methionine</name>
        <dbReference type="ChEBI" id="CHEBI:59789"/>
    </ligand>
</feature>
<dbReference type="STRING" id="1122214.Mame_03263"/>
<dbReference type="InterPro" id="IPR007473">
    <property type="entry name" value="RlmJ"/>
</dbReference>
<feature type="binding site" evidence="1">
    <location>
        <position position="110"/>
    </location>
    <ligand>
        <name>S-adenosyl-L-methionine</name>
        <dbReference type="ChEBI" id="CHEBI:59789"/>
    </ligand>
</feature>
<dbReference type="PANTHER" id="PTHR37426">
    <property type="entry name" value="RIBOSOMAL RNA LARGE SUBUNIT METHYLTRANSFERASE J"/>
    <property type="match status" value="1"/>
</dbReference>
<evidence type="ECO:0000256" key="1">
    <source>
        <dbReference type="HAMAP-Rule" id="MF_00934"/>
    </source>
</evidence>
<name>A0A1U9Z4D7_9HYPH</name>
<dbReference type="EC" id="2.1.1.266" evidence="1"/>
<organism evidence="2 3">
    <name type="scientific">Martelella mediterranea DSM 17316</name>
    <dbReference type="NCBI Taxonomy" id="1122214"/>
    <lineage>
        <taxon>Bacteria</taxon>
        <taxon>Pseudomonadati</taxon>
        <taxon>Pseudomonadota</taxon>
        <taxon>Alphaproteobacteria</taxon>
        <taxon>Hyphomicrobiales</taxon>
        <taxon>Aurantimonadaceae</taxon>
        <taxon>Martelella</taxon>
    </lineage>
</organism>
<feature type="binding site" evidence="1">
    <location>
        <position position="41"/>
    </location>
    <ligand>
        <name>S-adenosyl-L-methionine</name>
        <dbReference type="ChEBI" id="CHEBI:59789"/>
    </ligand>
</feature>
<dbReference type="Proteomes" id="UP000191135">
    <property type="component" value="Chromosome"/>
</dbReference>
<dbReference type="PROSITE" id="PS00092">
    <property type="entry name" value="N6_MTASE"/>
    <property type="match status" value="1"/>
</dbReference>
<dbReference type="RefSeq" id="WP_018064250.1">
    <property type="nucleotide sequence ID" value="NZ_AQWH01000006.1"/>
</dbReference>
<dbReference type="Gene3D" id="3.40.50.150">
    <property type="entry name" value="Vaccinia Virus protein VP39"/>
    <property type="match status" value="1"/>
</dbReference>
<comment type="subunit">
    <text evidence="1">Monomer.</text>
</comment>
<protein>
    <recommendedName>
        <fullName evidence="1">Ribosomal RNA large subunit methyltransferase J</fullName>
        <ecNumber evidence="1">2.1.1.266</ecNumber>
    </recommendedName>
    <alternativeName>
        <fullName evidence="1">23S rRNA (adenine(2030)-N6)-methyltransferase</fullName>
    </alternativeName>
    <alternativeName>
        <fullName evidence="1">23S rRNA m6A2030 methyltransferase</fullName>
    </alternativeName>
</protein>
<keyword evidence="1 2" id="KW-0489">Methyltransferase</keyword>
<keyword evidence="3" id="KW-1185">Reference proteome</keyword>
<feature type="binding site" evidence="1">
    <location>
        <position position="128"/>
    </location>
    <ligand>
        <name>S-adenosyl-L-methionine</name>
        <dbReference type="ChEBI" id="CHEBI:59789"/>
    </ligand>
</feature>
<dbReference type="GO" id="GO:0070475">
    <property type="term" value="P:rRNA base methylation"/>
    <property type="evidence" value="ECO:0007669"/>
    <property type="project" value="UniProtKB-UniRule"/>
</dbReference>
<dbReference type="InterPro" id="IPR002052">
    <property type="entry name" value="DNA_methylase_N6_adenine_CS"/>
</dbReference>
<sequence length="299" mass="33254">MNYRHIYHAGNFADVLKHAVLVNVIRYFERKEAAFRVLDTHAGIGQYDLSSGEAEKTGEWRDGIGRLLDADLPEKVAPLLRPYLDCVRALNPDMGPVMGPNGGIKSYPGSPRLARMLLRKQDRLSLMELHPADYETLHAAFDGDYQVRATHLDGWLALAGHLPPKERRGIVLVDPPFEEPGEFDRLADGLAKAHRRFATGTYLLWYPIKKGAPVAAFHQKLKELAIPKILCAELVVRSERDAEGLAGSGLVIVNPPYTLAGELDILLPYLKTCLAQDRFARAGSFWIAGETAHEKEDGR</sequence>
<comment type="function">
    <text evidence="1">Specifically methylates the adenine in position 2030 of 23S rRNA.</text>
</comment>
<keyword evidence="1" id="KW-0694">RNA-binding</keyword>
<dbReference type="SUPFAM" id="SSF53335">
    <property type="entry name" value="S-adenosyl-L-methionine-dependent methyltransferases"/>
    <property type="match status" value="1"/>
</dbReference>
<dbReference type="eggNOG" id="COG2961">
    <property type="taxonomic scope" value="Bacteria"/>
</dbReference>
<dbReference type="PANTHER" id="PTHR37426:SF1">
    <property type="entry name" value="RIBOSOMAL RNA LARGE SUBUNIT METHYLTRANSFERASE J"/>
    <property type="match status" value="1"/>
</dbReference>
<comment type="similarity">
    <text evidence="1">Belongs to the RlmJ family.</text>
</comment>
<dbReference type="GO" id="GO:0036307">
    <property type="term" value="F:23S rRNA (adenine(2030)-N(6))-methyltransferase activity"/>
    <property type="evidence" value="ECO:0007669"/>
    <property type="project" value="UniProtKB-UniRule"/>
</dbReference>
<dbReference type="GO" id="GO:0005829">
    <property type="term" value="C:cytosol"/>
    <property type="evidence" value="ECO:0007669"/>
    <property type="project" value="TreeGrafter"/>
</dbReference>
<dbReference type="AlphaFoldDB" id="A0A1U9Z4D7"/>
<dbReference type="GO" id="GO:0003723">
    <property type="term" value="F:RNA binding"/>
    <property type="evidence" value="ECO:0007669"/>
    <property type="project" value="UniProtKB-UniRule"/>
</dbReference>
<dbReference type="HAMAP" id="MF_00934">
    <property type="entry name" value="23SrRNA_methyltr_J"/>
    <property type="match status" value="1"/>
</dbReference>
<evidence type="ECO:0000313" key="3">
    <source>
        <dbReference type="Proteomes" id="UP000191135"/>
    </source>
</evidence>
<dbReference type="EMBL" id="CP020330">
    <property type="protein sequence ID" value="AQZ52573.1"/>
    <property type="molecule type" value="Genomic_DNA"/>
</dbReference>
<keyword evidence="1 2" id="KW-0808">Transferase</keyword>
<keyword evidence="1" id="KW-0949">S-adenosyl-L-methionine</keyword>
<accession>A0A1U9Z4D7</accession>
<reference evidence="2 3" key="1">
    <citation type="submission" date="2017-03" db="EMBL/GenBank/DDBJ databases">
        <title>Foreign affairs: Plasmid Transfer between Roseobacters and Rhizobia.</title>
        <authorList>
            <person name="Bartling P."/>
            <person name="Bunk B."/>
            <person name="Overmann J."/>
            <person name="Brinkmann H."/>
            <person name="Petersen J."/>
        </authorList>
    </citation>
    <scope>NUCLEOTIDE SEQUENCE [LARGE SCALE GENOMIC DNA]</scope>
    <source>
        <strain evidence="2 3">MACL11</strain>
    </source>
</reference>
<feature type="active site" description="Proton acceptor" evidence="1">
    <location>
        <position position="174"/>
    </location>
</feature>
<feature type="binding site" evidence="1">
    <location>
        <begin position="153"/>
        <end position="154"/>
    </location>
    <ligand>
        <name>S-adenosyl-L-methionine</name>
        <dbReference type="ChEBI" id="CHEBI:59789"/>
    </ligand>
</feature>
<gene>
    <name evidence="1 2" type="primary">rlmJ</name>
    <name evidence="2" type="ORF">Mame_03263</name>
</gene>
<dbReference type="OrthoDB" id="9791274at2"/>
<keyword evidence="1" id="KW-0698">rRNA processing</keyword>
<proteinExistence type="inferred from homology"/>
<dbReference type="InterPro" id="IPR029063">
    <property type="entry name" value="SAM-dependent_MTases_sf"/>
</dbReference>
<evidence type="ECO:0000313" key="2">
    <source>
        <dbReference type="EMBL" id="AQZ52573.1"/>
    </source>
</evidence>
<comment type="catalytic activity">
    <reaction evidence="1">
        <text>adenosine(2030) in 23S rRNA + S-adenosyl-L-methionine = N(6)-methyladenosine(2030) in 23S rRNA + S-adenosyl-L-homocysteine + H(+)</text>
        <dbReference type="Rhea" id="RHEA:43736"/>
        <dbReference type="Rhea" id="RHEA-COMP:10668"/>
        <dbReference type="Rhea" id="RHEA-COMP:10669"/>
        <dbReference type="ChEBI" id="CHEBI:15378"/>
        <dbReference type="ChEBI" id="CHEBI:57856"/>
        <dbReference type="ChEBI" id="CHEBI:59789"/>
        <dbReference type="ChEBI" id="CHEBI:74411"/>
        <dbReference type="ChEBI" id="CHEBI:74449"/>
        <dbReference type="EC" id="2.1.1.266"/>
    </reaction>
</comment>